<feature type="compositionally biased region" description="Polar residues" evidence="1">
    <location>
        <begin position="106"/>
        <end position="119"/>
    </location>
</feature>
<evidence type="ECO:0000256" key="1">
    <source>
        <dbReference type="SAM" id="MobiDB-lite"/>
    </source>
</evidence>
<feature type="region of interest" description="Disordered" evidence="1">
    <location>
        <begin position="188"/>
        <end position="252"/>
    </location>
</feature>
<dbReference type="EMBL" id="ML994610">
    <property type="protein sequence ID" value="KAF2194995.1"/>
    <property type="molecule type" value="Genomic_DNA"/>
</dbReference>
<reference evidence="2" key="1">
    <citation type="journal article" date="2020" name="Stud. Mycol.">
        <title>101 Dothideomycetes genomes: a test case for predicting lifestyles and emergence of pathogens.</title>
        <authorList>
            <person name="Haridas S."/>
            <person name="Albert R."/>
            <person name="Binder M."/>
            <person name="Bloem J."/>
            <person name="Labutti K."/>
            <person name="Salamov A."/>
            <person name="Andreopoulos B."/>
            <person name="Baker S."/>
            <person name="Barry K."/>
            <person name="Bills G."/>
            <person name="Bluhm B."/>
            <person name="Cannon C."/>
            <person name="Castanera R."/>
            <person name="Culley D."/>
            <person name="Daum C."/>
            <person name="Ezra D."/>
            <person name="Gonzalez J."/>
            <person name="Henrissat B."/>
            <person name="Kuo A."/>
            <person name="Liang C."/>
            <person name="Lipzen A."/>
            <person name="Lutzoni F."/>
            <person name="Magnuson J."/>
            <person name="Mondo S."/>
            <person name="Nolan M."/>
            <person name="Ohm R."/>
            <person name="Pangilinan J."/>
            <person name="Park H.-J."/>
            <person name="Ramirez L."/>
            <person name="Alfaro M."/>
            <person name="Sun H."/>
            <person name="Tritt A."/>
            <person name="Yoshinaga Y."/>
            <person name="Zwiers L.-H."/>
            <person name="Turgeon B."/>
            <person name="Goodwin S."/>
            <person name="Spatafora J."/>
            <person name="Crous P."/>
            <person name="Grigoriev I."/>
        </authorList>
    </citation>
    <scope>NUCLEOTIDE SEQUENCE</scope>
    <source>
        <strain evidence="2">CBS 207.26</strain>
    </source>
</reference>
<evidence type="ECO:0000313" key="3">
    <source>
        <dbReference type="Proteomes" id="UP000800200"/>
    </source>
</evidence>
<protein>
    <submittedName>
        <fullName evidence="2">Uncharacterized protein</fullName>
    </submittedName>
</protein>
<accession>A0A6A6EUW6</accession>
<name>A0A6A6EUW6_9PEZI</name>
<feature type="compositionally biased region" description="Basic and acidic residues" evidence="1">
    <location>
        <begin position="188"/>
        <end position="226"/>
    </location>
</feature>
<dbReference type="Proteomes" id="UP000800200">
    <property type="component" value="Unassembled WGS sequence"/>
</dbReference>
<keyword evidence="3" id="KW-1185">Reference proteome</keyword>
<dbReference type="OrthoDB" id="5146538at2759"/>
<evidence type="ECO:0000313" key="2">
    <source>
        <dbReference type="EMBL" id="KAF2194995.1"/>
    </source>
</evidence>
<dbReference type="AlphaFoldDB" id="A0A6A6EUW6"/>
<sequence>MSWNPKQQLNCQNCHSLRINAEALCKLVGVVESLQSVINSIQPVINSIQPVINSIQPVINSIQPIIDDIQRSSSNPDPAFMDSGDGIQSDTNDNDDVEDGAKEDSLSYSGDGSKSTTRSCPHPNCAQKTHIYAQESSLIRHFSNHIECNEACLFCGRLERTIYKYLAHFGSCDKKENSSILTTALKRKSELSKRSRDELRRMSKESVRSSKIDVDMGDSGGKRKAGDTGLPSQRRRVDPPPDSGASLGAVTAESPYPFGGIPPWNGYEDPSPFRNSQLPNDFAANVEPFRRWYPRATLLADYTVDWNDNDETGDQYATNASEQIPILFNSTDHFAEVVAVNEGCVNRTPMKDCDTGLIRSC</sequence>
<feature type="region of interest" description="Disordered" evidence="1">
    <location>
        <begin position="70"/>
        <end position="124"/>
    </location>
</feature>
<gene>
    <name evidence="2" type="ORF">K469DRAFT_698567</name>
</gene>
<organism evidence="2 3">
    <name type="scientific">Zopfia rhizophila CBS 207.26</name>
    <dbReference type="NCBI Taxonomy" id="1314779"/>
    <lineage>
        <taxon>Eukaryota</taxon>
        <taxon>Fungi</taxon>
        <taxon>Dikarya</taxon>
        <taxon>Ascomycota</taxon>
        <taxon>Pezizomycotina</taxon>
        <taxon>Dothideomycetes</taxon>
        <taxon>Dothideomycetes incertae sedis</taxon>
        <taxon>Zopfiaceae</taxon>
        <taxon>Zopfia</taxon>
    </lineage>
</organism>
<proteinExistence type="predicted"/>